<organism evidence="9 10">
    <name type="scientific">Gluconobacter morbifer G707</name>
    <dbReference type="NCBI Taxonomy" id="1088869"/>
    <lineage>
        <taxon>Bacteria</taxon>
        <taxon>Pseudomonadati</taxon>
        <taxon>Pseudomonadota</taxon>
        <taxon>Alphaproteobacteria</taxon>
        <taxon>Acetobacterales</taxon>
        <taxon>Acetobacteraceae</taxon>
        <taxon>Gluconobacter</taxon>
    </lineage>
</organism>
<dbReference type="Proteomes" id="UP000004949">
    <property type="component" value="Unassembled WGS sequence"/>
</dbReference>
<dbReference type="RefSeq" id="WP_008851099.1">
    <property type="nucleotide sequence ID" value="NZ_AGQV01000001.1"/>
</dbReference>
<dbReference type="SUPFAM" id="SSF55811">
    <property type="entry name" value="Nudix"/>
    <property type="match status" value="1"/>
</dbReference>
<keyword evidence="5 9" id="KW-0378">Hydrolase</keyword>
<dbReference type="GO" id="GO:0080041">
    <property type="term" value="F:ADP-ribose pyrophosphohydrolase activity"/>
    <property type="evidence" value="ECO:0007669"/>
    <property type="project" value="TreeGrafter"/>
</dbReference>
<dbReference type="CDD" id="cd03424">
    <property type="entry name" value="NUDIX_ADPRase_Nudt5_UGPPase_Nudt14"/>
    <property type="match status" value="1"/>
</dbReference>
<protein>
    <recommendedName>
        <fullName evidence="4">GDP-mannose pyrophosphatase</fullName>
    </recommendedName>
    <alternativeName>
        <fullName evidence="6">GDP-mannose hydrolase</fullName>
    </alternativeName>
    <alternativeName>
        <fullName evidence="7">GDPMK</fullName>
    </alternativeName>
</protein>
<name>G6XHI4_9PROT</name>
<sequence length="232" mass="26191">MDRPPPPVTFAPSIPQDLHEPILEASHFATWFRKAQTHFDLRSVHVRDVMMFGRWVGFVVLEADAWHEGRRMPCYAVLRGPTVSIMPVIRVRENSEEAYVVLVNEARLPAGQMVTAMPAGMVDDETADTAALRELQEETGIDLTHGVPYRLREEPVFLSPGGSDEQMTLYAVDIILNRKDMDRIQGRHAGLASEHESTQVMVVPLAAVPELTPNAHCLLSWHLYQQRQSRPH</sequence>
<dbReference type="AlphaFoldDB" id="G6XHI4"/>
<dbReference type="Pfam" id="PF00293">
    <property type="entry name" value="NUDIX"/>
    <property type="match status" value="1"/>
</dbReference>
<dbReference type="InterPro" id="IPR015797">
    <property type="entry name" value="NUDIX_hydrolase-like_dom_sf"/>
</dbReference>
<evidence type="ECO:0000313" key="9">
    <source>
        <dbReference type="EMBL" id="EHH69642.1"/>
    </source>
</evidence>
<evidence type="ECO:0000256" key="1">
    <source>
        <dbReference type="ARBA" id="ARBA00000847"/>
    </source>
</evidence>
<dbReference type="Gene3D" id="3.90.79.10">
    <property type="entry name" value="Nucleoside Triphosphate Pyrophosphohydrolase"/>
    <property type="match status" value="1"/>
</dbReference>
<evidence type="ECO:0000256" key="5">
    <source>
        <dbReference type="ARBA" id="ARBA00022801"/>
    </source>
</evidence>
<dbReference type="GO" id="GO:0006753">
    <property type="term" value="P:nucleoside phosphate metabolic process"/>
    <property type="evidence" value="ECO:0007669"/>
    <property type="project" value="TreeGrafter"/>
</dbReference>
<evidence type="ECO:0000259" key="8">
    <source>
        <dbReference type="PROSITE" id="PS51462"/>
    </source>
</evidence>
<evidence type="ECO:0000256" key="7">
    <source>
        <dbReference type="ARBA" id="ARBA00032272"/>
    </source>
</evidence>
<dbReference type="PROSITE" id="PS51462">
    <property type="entry name" value="NUDIX"/>
    <property type="match status" value="1"/>
</dbReference>
<evidence type="ECO:0000313" key="10">
    <source>
        <dbReference type="Proteomes" id="UP000004949"/>
    </source>
</evidence>
<comment type="similarity">
    <text evidence="3">Belongs to the Nudix hydrolase family. NudK subfamily.</text>
</comment>
<comment type="catalytic activity">
    <reaction evidence="1">
        <text>GDP-alpha-D-mannose + H2O = alpha-D-mannose 1-phosphate + GMP + 2 H(+)</text>
        <dbReference type="Rhea" id="RHEA:27978"/>
        <dbReference type="ChEBI" id="CHEBI:15377"/>
        <dbReference type="ChEBI" id="CHEBI:15378"/>
        <dbReference type="ChEBI" id="CHEBI:57527"/>
        <dbReference type="ChEBI" id="CHEBI:58115"/>
        <dbReference type="ChEBI" id="CHEBI:58409"/>
    </reaction>
</comment>
<dbReference type="GO" id="GO:0019693">
    <property type="term" value="P:ribose phosphate metabolic process"/>
    <property type="evidence" value="ECO:0007669"/>
    <property type="project" value="TreeGrafter"/>
</dbReference>
<evidence type="ECO:0000256" key="3">
    <source>
        <dbReference type="ARBA" id="ARBA00007275"/>
    </source>
</evidence>
<reference evidence="9 10" key="1">
    <citation type="submission" date="2011-10" db="EMBL/GenBank/DDBJ databases">
        <title>Genome sequence of Gluconobacter morbifer G707, isolated from Drosophila gut.</title>
        <authorList>
            <person name="Lee W.-J."/>
            <person name="Kim E.-K."/>
        </authorList>
    </citation>
    <scope>NUCLEOTIDE SEQUENCE [LARGE SCALE GENOMIC DNA]</scope>
    <source>
        <strain evidence="9 10">G707</strain>
    </source>
</reference>
<comment type="caution">
    <text evidence="9">The sequence shown here is derived from an EMBL/GenBank/DDBJ whole genome shotgun (WGS) entry which is preliminary data.</text>
</comment>
<dbReference type="GO" id="GO:0080042">
    <property type="term" value="F:ADP-glucose pyrophosphohydrolase activity"/>
    <property type="evidence" value="ECO:0007669"/>
    <property type="project" value="TreeGrafter"/>
</dbReference>
<accession>G6XHI4</accession>
<dbReference type="OrthoDB" id="5292471at2"/>
<keyword evidence="10" id="KW-1185">Reference proteome</keyword>
<comment type="cofactor">
    <cofactor evidence="2">
        <name>Mg(2+)</name>
        <dbReference type="ChEBI" id="CHEBI:18420"/>
    </cofactor>
</comment>
<dbReference type="EMBL" id="AGQV01000001">
    <property type="protein sequence ID" value="EHH69642.1"/>
    <property type="molecule type" value="Genomic_DNA"/>
</dbReference>
<dbReference type="PANTHER" id="PTHR11839:SF18">
    <property type="entry name" value="NUDIX HYDROLASE DOMAIN-CONTAINING PROTEIN"/>
    <property type="match status" value="1"/>
</dbReference>
<dbReference type="STRING" id="1088869.GMO_09500"/>
<feature type="domain" description="Nudix hydrolase" evidence="8">
    <location>
        <begin position="78"/>
        <end position="225"/>
    </location>
</feature>
<evidence type="ECO:0000256" key="2">
    <source>
        <dbReference type="ARBA" id="ARBA00001946"/>
    </source>
</evidence>
<gene>
    <name evidence="9" type="ORF">GMO_09500</name>
</gene>
<proteinExistence type="inferred from homology"/>
<dbReference type="PANTHER" id="PTHR11839">
    <property type="entry name" value="UDP/ADP-SUGAR PYROPHOSPHATASE"/>
    <property type="match status" value="1"/>
</dbReference>
<dbReference type="PATRIC" id="fig|1088869.3.peg.955"/>
<evidence type="ECO:0000256" key="4">
    <source>
        <dbReference type="ARBA" id="ARBA00016377"/>
    </source>
</evidence>
<evidence type="ECO:0000256" key="6">
    <source>
        <dbReference type="ARBA" id="ARBA00032162"/>
    </source>
</evidence>
<dbReference type="eggNOG" id="COG0494">
    <property type="taxonomic scope" value="Bacteria"/>
</dbReference>
<dbReference type="InterPro" id="IPR000086">
    <property type="entry name" value="NUDIX_hydrolase_dom"/>
</dbReference>